<evidence type="ECO:0000256" key="2">
    <source>
        <dbReference type="ARBA" id="ARBA00022574"/>
    </source>
</evidence>
<sequence length="329" mass="37030">MATEEKKAGTVNTTLTANEKKLSDFEKPNYQLQFTLEGHTKAISAVKFSPNGEWLASSSADRQIKIWGAYDGKYLKKLIGHKLGISDIAWSSDSQLIVSASDDKTLKIWHCFTGKCRKTLKGHNNYVFCCNFSPQSNFVYSGSFDQSVRIWDVKTGRCLKCFTAHADPVTAVHSNWKGSLLVSSSYDGFCRIWDIEACEYVRTISCDKNPPVSFVKFTPNGEYILIATLDNTLKLWDFGKGKCLKTYTGHKNEKYCIFANFSETNPQQIVSGSEDNIVYIWNIDTEEIVQKLYGHTDTVISTACHPKESIIASAALEKDKTIKLWKNSE</sequence>
<evidence type="ECO:0000256" key="3">
    <source>
        <dbReference type="ARBA" id="ARBA00022737"/>
    </source>
</evidence>
<comment type="similarity">
    <text evidence="1">Belongs to the WD repeat WDR5/wds family.</text>
</comment>
<protein>
    <recommendedName>
        <fullName evidence="5">WDR5-like beta-propeller domain-containing protein</fullName>
    </recommendedName>
</protein>
<dbReference type="FunCoup" id="A0A7N4NG03">
    <property type="interactions" value="443"/>
</dbReference>
<dbReference type="Proteomes" id="UP000007648">
    <property type="component" value="Unassembled WGS sequence"/>
</dbReference>
<reference evidence="6" key="3">
    <citation type="submission" date="2025-09" db="UniProtKB">
        <authorList>
            <consortium name="Ensembl"/>
        </authorList>
    </citation>
    <scope>IDENTIFICATION</scope>
</reference>
<dbReference type="CDD" id="cd00200">
    <property type="entry name" value="WD40"/>
    <property type="match status" value="1"/>
</dbReference>
<dbReference type="GO" id="GO:0048188">
    <property type="term" value="C:Set1C/COMPASS complex"/>
    <property type="evidence" value="ECO:0007669"/>
    <property type="project" value="TreeGrafter"/>
</dbReference>
<feature type="domain" description="WDR5-like beta-propeller" evidence="5">
    <location>
        <begin position="35"/>
        <end position="326"/>
    </location>
</feature>
<dbReference type="FunFam" id="2.130.10.10:FF:000228">
    <property type="entry name" value="COMPASS-like H3K4 histone methylase component WDR5A"/>
    <property type="match status" value="1"/>
</dbReference>
<dbReference type="RefSeq" id="XP_012397298.1">
    <property type="nucleotide sequence ID" value="XM_012541844.2"/>
</dbReference>
<reference evidence="6 7" key="1">
    <citation type="journal article" date="2011" name="Proc. Natl. Acad. Sci. U.S.A.">
        <title>Genetic diversity and population structure of the endangered marsupial Sarcophilus harrisii (Tasmanian devil).</title>
        <authorList>
            <person name="Miller W."/>
            <person name="Hayes V.M."/>
            <person name="Ratan A."/>
            <person name="Petersen D.C."/>
            <person name="Wittekindt N.E."/>
            <person name="Miller J."/>
            <person name="Walenz B."/>
            <person name="Knight J."/>
            <person name="Qi J."/>
            <person name="Zhao F."/>
            <person name="Wang Q."/>
            <person name="Bedoya-Reina O.C."/>
            <person name="Katiyar N."/>
            <person name="Tomsho L.P."/>
            <person name="Kasson L.M."/>
            <person name="Hardie R.A."/>
            <person name="Woodbridge P."/>
            <person name="Tindall E.A."/>
            <person name="Bertelsen M.F."/>
            <person name="Dixon D."/>
            <person name="Pyecroft S."/>
            <person name="Helgen K.M."/>
            <person name="Lesk A.M."/>
            <person name="Pringle T.H."/>
            <person name="Patterson N."/>
            <person name="Zhang Y."/>
            <person name="Kreiss A."/>
            <person name="Woods G.M."/>
            <person name="Jones M.E."/>
            <person name="Schuster S.C."/>
        </authorList>
    </citation>
    <scope>NUCLEOTIDE SEQUENCE [LARGE SCALE GENOMIC DNA]</scope>
</reference>
<dbReference type="InterPro" id="IPR020472">
    <property type="entry name" value="WD40_PAC1"/>
</dbReference>
<name>A0A7N4NG03_SARHA</name>
<dbReference type="Gene3D" id="2.130.10.10">
    <property type="entry name" value="YVTN repeat-like/Quinoprotein amine dehydrogenase"/>
    <property type="match status" value="1"/>
</dbReference>
<dbReference type="AlphaFoldDB" id="A0A7N4NG03"/>
<evidence type="ECO:0000256" key="4">
    <source>
        <dbReference type="PROSITE-ProRule" id="PRU00221"/>
    </source>
</evidence>
<dbReference type="InterPro" id="IPR059122">
    <property type="entry name" value="Beta-prop_WDR5-like"/>
</dbReference>
<dbReference type="InterPro" id="IPR015943">
    <property type="entry name" value="WD40/YVTN_repeat-like_dom_sf"/>
</dbReference>
<dbReference type="InterPro" id="IPR001680">
    <property type="entry name" value="WD40_rpt"/>
</dbReference>
<dbReference type="PRINTS" id="PR00320">
    <property type="entry name" value="GPROTEINBRPT"/>
</dbReference>
<dbReference type="PANTHER" id="PTHR22847:SF637">
    <property type="entry name" value="WD REPEAT DOMAIN 5B"/>
    <property type="match status" value="1"/>
</dbReference>
<dbReference type="OrthoDB" id="674604at2759"/>
<dbReference type="PANTHER" id="PTHR22847">
    <property type="entry name" value="WD40 REPEAT PROTEIN"/>
    <property type="match status" value="1"/>
</dbReference>
<evidence type="ECO:0000313" key="7">
    <source>
        <dbReference type="Proteomes" id="UP000007648"/>
    </source>
</evidence>
<dbReference type="InParanoid" id="A0A7N4NG03"/>
<dbReference type="SUPFAM" id="SSF50978">
    <property type="entry name" value="WD40 repeat-like"/>
    <property type="match status" value="1"/>
</dbReference>
<feature type="repeat" description="WD" evidence="4">
    <location>
        <begin position="162"/>
        <end position="203"/>
    </location>
</feature>
<dbReference type="PROSITE" id="PS50082">
    <property type="entry name" value="WD_REPEATS_2"/>
    <property type="match status" value="6"/>
</dbReference>
<dbReference type="PROSITE" id="PS00678">
    <property type="entry name" value="WD_REPEATS_1"/>
    <property type="match status" value="3"/>
</dbReference>
<evidence type="ECO:0000256" key="1">
    <source>
        <dbReference type="ARBA" id="ARBA00007636"/>
    </source>
</evidence>
<dbReference type="InterPro" id="IPR019775">
    <property type="entry name" value="WD40_repeat_CS"/>
</dbReference>
<accession>A0A7N4NG03</accession>
<feature type="repeat" description="WD" evidence="4">
    <location>
        <begin position="36"/>
        <end position="77"/>
    </location>
</feature>
<proteinExistence type="inferred from homology"/>
<dbReference type="Pfam" id="PF25175">
    <property type="entry name" value="Beta-prop_WDR5"/>
    <property type="match status" value="1"/>
</dbReference>
<feature type="repeat" description="WD" evidence="4">
    <location>
        <begin position="78"/>
        <end position="119"/>
    </location>
</feature>
<dbReference type="InterPro" id="IPR036322">
    <property type="entry name" value="WD40_repeat_dom_sf"/>
</dbReference>
<keyword evidence="7" id="KW-1185">Reference proteome</keyword>
<keyword evidence="3" id="KW-0677">Repeat</keyword>
<dbReference type="GO" id="GO:0042393">
    <property type="term" value="F:histone binding"/>
    <property type="evidence" value="ECO:0007669"/>
    <property type="project" value="TreeGrafter"/>
</dbReference>
<dbReference type="KEGG" id="shr:100930938"/>
<reference evidence="6" key="2">
    <citation type="submission" date="2025-08" db="UniProtKB">
        <authorList>
            <consortium name="Ensembl"/>
        </authorList>
    </citation>
    <scope>IDENTIFICATION</scope>
</reference>
<dbReference type="PIRSF" id="PIRSF002394">
    <property type="entry name" value="GN-bd_beta"/>
    <property type="match status" value="1"/>
</dbReference>
<dbReference type="PROSITE" id="PS50294">
    <property type="entry name" value="WD_REPEATS_REGION"/>
    <property type="match status" value="4"/>
</dbReference>
<dbReference type="GeneTree" id="ENSGT00940000154143"/>
<dbReference type="GeneID" id="100930938"/>
<gene>
    <name evidence="6" type="primary">LOC100930938</name>
</gene>
<dbReference type="GO" id="GO:0044666">
    <property type="term" value="C:MLL3/4 complex"/>
    <property type="evidence" value="ECO:0007669"/>
    <property type="project" value="UniProtKB-ARBA"/>
</dbReference>
<feature type="repeat" description="WD" evidence="4">
    <location>
        <begin position="120"/>
        <end position="161"/>
    </location>
</feature>
<dbReference type="SMART" id="SM00320">
    <property type="entry name" value="WD40"/>
    <property type="match status" value="7"/>
</dbReference>
<feature type="repeat" description="WD" evidence="4">
    <location>
        <begin position="212"/>
        <end position="246"/>
    </location>
</feature>
<feature type="repeat" description="WD" evidence="4">
    <location>
        <begin position="269"/>
        <end position="291"/>
    </location>
</feature>
<keyword evidence="2 4" id="KW-0853">WD repeat</keyword>
<organism evidence="6 7">
    <name type="scientific">Sarcophilus harrisii</name>
    <name type="common">Tasmanian devil</name>
    <name type="synonym">Sarcophilus laniarius</name>
    <dbReference type="NCBI Taxonomy" id="9305"/>
    <lineage>
        <taxon>Eukaryota</taxon>
        <taxon>Metazoa</taxon>
        <taxon>Chordata</taxon>
        <taxon>Craniata</taxon>
        <taxon>Vertebrata</taxon>
        <taxon>Euteleostomi</taxon>
        <taxon>Mammalia</taxon>
        <taxon>Metatheria</taxon>
        <taxon>Dasyuromorphia</taxon>
        <taxon>Dasyuridae</taxon>
        <taxon>Sarcophilus</taxon>
    </lineage>
</organism>
<evidence type="ECO:0000313" key="6">
    <source>
        <dbReference type="Ensembl" id="ENSSHAP00000022698.1"/>
    </source>
</evidence>
<evidence type="ECO:0000259" key="5">
    <source>
        <dbReference type="Pfam" id="PF25175"/>
    </source>
</evidence>
<dbReference type="OMA" id="LKIWHCF"/>
<dbReference type="Ensembl" id="ENSSHAT00000031488.1">
    <property type="protein sequence ID" value="ENSSHAP00000022698.1"/>
    <property type="gene ID" value="ENSSHAG00000029089.1"/>
</dbReference>